<dbReference type="GO" id="GO:0006357">
    <property type="term" value="P:regulation of transcription by RNA polymerase II"/>
    <property type="evidence" value="ECO:0007669"/>
    <property type="project" value="TreeGrafter"/>
</dbReference>
<accession>A0A6J2XE42</accession>
<feature type="region of interest" description="Disordered" evidence="1">
    <location>
        <begin position="112"/>
        <end position="193"/>
    </location>
</feature>
<dbReference type="OrthoDB" id="8195830at2759"/>
<dbReference type="InParanoid" id="A0A6J2XE42"/>
<reference evidence="4" key="1">
    <citation type="submission" date="2025-08" db="UniProtKB">
        <authorList>
            <consortium name="RefSeq"/>
        </authorList>
    </citation>
    <scope>IDENTIFICATION</scope>
    <source>
        <tissue evidence="4">Gonads</tissue>
    </source>
</reference>
<dbReference type="FunCoup" id="A0A6J2XE42">
    <property type="interactions" value="35"/>
</dbReference>
<dbReference type="RefSeq" id="XP_030749421.1">
    <property type="nucleotide sequence ID" value="XM_030893561.1"/>
</dbReference>
<feature type="compositionally biased region" description="Low complexity" evidence="1">
    <location>
        <begin position="134"/>
        <end position="147"/>
    </location>
</feature>
<evidence type="ECO:0000256" key="1">
    <source>
        <dbReference type="SAM" id="MobiDB-lite"/>
    </source>
</evidence>
<dbReference type="Pfam" id="PF10545">
    <property type="entry name" value="MADF_DNA_bdg"/>
    <property type="match status" value="1"/>
</dbReference>
<feature type="compositionally biased region" description="Polar residues" evidence="1">
    <location>
        <begin position="148"/>
        <end position="166"/>
    </location>
</feature>
<sequence length="258" mass="29384">MSMSLVETEFCEIDDVSGLLLDIITNYEHLYNLEHRDYKNVLKKHQSWVEIAQMLNISVEECQKRWKALRDRYTKEKRIASKSGSEAPASRWTYYERMSFYAKFSKQRKTYTTTPKLSTDAPRATSSLWNTKLTSTEDTGEETSSSSRPRTVSGDSSGLEDTQVSSLCDEAGPSSITTPLRQGSQVRKNAAKMSTAEKEMLAVAKEIAAKVGQPKRSDPNRAFVEYVYSLLEEMPTEVARAKRKQFLRMLEEDENTNS</sequence>
<dbReference type="InterPro" id="IPR006578">
    <property type="entry name" value="MADF-dom"/>
</dbReference>
<evidence type="ECO:0000313" key="3">
    <source>
        <dbReference type="Proteomes" id="UP000504635"/>
    </source>
</evidence>
<dbReference type="SMART" id="SM00595">
    <property type="entry name" value="MADF"/>
    <property type="match status" value="1"/>
</dbReference>
<dbReference type="InterPro" id="IPR039353">
    <property type="entry name" value="TF_Adf1"/>
</dbReference>
<organism evidence="3 4">
    <name type="scientific">Sitophilus oryzae</name>
    <name type="common">Rice weevil</name>
    <name type="synonym">Curculio oryzae</name>
    <dbReference type="NCBI Taxonomy" id="7048"/>
    <lineage>
        <taxon>Eukaryota</taxon>
        <taxon>Metazoa</taxon>
        <taxon>Ecdysozoa</taxon>
        <taxon>Arthropoda</taxon>
        <taxon>Hexapoda</taxon>
        <taxon>Insecta</taxon>
        <taxon>Pterygota</taxon>
        <taxon>Neoptera</taxon>
        <taxon>Endopterygota</taxon>
        <taxon>Coleoptera</taxon>
        <taxon>Polyphaga</taxon>
        <taxon>Cucujiformia</taxon>
        <taxon>Curculionidae</taxon>
        <taxon>Dryophthorinae</taxon>
        <taxon>Sitophilus</taxon>
    </lineage>
</organism>
<keyword evidence="3" id="KW-1185">Reference proteome</keyword>
<feature type="compositionally biased region" description="Polar residues" evidence="1">
    <location>
        <begin position="124"/>
        <end position="133"/>
    </location>
</feature>
<dbReference type="KEGG" id="soy:115877408"/>
<dbReference type="PANTHER" id="PTHR12243">
    <property type="entry name" value="MADF DOMAIN TRANSCRIPTION FACTOR"/>
    <property type="match status" value="1"/>
</dbReference>
<dbReference type="AlphaFoldDB" id="A0A6J2XE42"/>
<feature type="compositionally biased region" description="Polar residues" evidence="1">
    <location>
        <begin position="174"/>
        <end position="187"/>
    </location>
</feature>
<dbReference type="GO" id="GO:0005634">
    <property type="term" value="C:nucleus"/>
    <property type="evidence" value="ECO:0007669"/>
    <property type="project" value="TreeGrafter"/>
</dbReference>
<protein>
    <submittedName>
        <fullName evidence="4">Uncharacterized protein LOC115877408</fullName>
    </submittedName>
</protein>
<dbReference type="GO" id="GO:0005667">
    <property type="term" value="C:transcription regulator complex"/>
    <property type="evidence" value="ECO:0007669"/>
    <property type="project" value="TreeGrafter"/>
</dbReference>
<evidence type="ECO:0000313" key="4">
    <source>
        <dbReference type="RefSeq" id="XP_030749421.1"/>
    </source>
</evidence>
<dbReference type="GeneID" id="115877408"/>
<feature type="domain" description="MADF" evidence="2">
    <location>
        <begin position="19"/>
        <end position="106"/>
    </location>
</feature>
<dbReference type="Proteomes" id="UP000504635">
    <property type="component" value="Unplaced"/>
</dbReference>
<gene>
    <name evidence="4" type="primary">LOC115877408</name>
</gene>
<dbReference type="PROSITE" id="PS51029">
    <property type="entry name" value="MADF"/>
    <property type="match status" value="1"/>
</dbReference>
<proteinExistence type="predicted"/>
<evidence type="ECO:0000259" key="2">
    <source>
        <dbReference type="PROSITE" id="PS51029"/>
    </source>
</evidence>
<name>A0A6J2XE42_SITOR</name>
<dbReference type="PANTHER" id="PTHR12243:SF63">
    <property type="entry name" value="LD26477P"/>
    <property type="match status" value="1"/>
</dbReference>